<dbReference type="Gramene" id="TraesCS1A02G117100.1">
    <property type="protein sequence ID" value="TraesCS1A02G117100.1"/>
    <property type="gene ID" value="TraesCS1A02G117100"/>
</dbReference>
<evidence type="ECO:0000256" key="1">
    <source>
        <dbReference type="SAM" id="MobiDB-lite"/>
    </source>
</evidence>
<keyword evidence="3" id="KW-1185">Reference proteome</keyword>
<dbReference type="EnsemblPlants" id="TraesCS1A02G117100.1">
    <property type="protein sequence ID" value="TraesCS1A02G117100.1"/>
    <property type="gene ID" value="TraesCS1A02G117100"/>
</dbReference>
<dbReference type="Gramene" id="TraesJUL1A03G00046130.1">
    <property type="protein sequence ID" value="TraesJUL1A03G00046130.1"/>
    <property type="gene ID" value="TraesJUL1A03G00046130"/>
</dbReference>
<dbReference type="AlphaFoldDB" id="A0A3B5XWI6"/>
<protein>
    <submittedName>
        <fullName evidence="2">Uncharacterized protein</fullName>
    </submittedName>
</protein>
<evidence type="ECO:0000313" key="3">
    <source>
        <dbReference type="Proteomes" id="UP000019116"/>
    </source>
</evidence>
<dbReference type="Gramene" id="TraesSYM1A03G00046140.1">
    <property type="protein sequence ID" value="TraesSYM1A03G00046140.1"/>
    <property type="gene ID" value="TraesSYM1A03G00046140"/>
</dbReference>
<name>A0A3B5XWI6_WHEAT</name>
<dbReference type="Proteomes" id="UP000019116">
    <property type="component" value="Chromosome 1A"/>
</dbReference>
<dbReference type="Gramene" id="TraesARI1A03G00045400.1">
    <property type="protein sequence ID" value="TraesARI1A03G00045400.1"/>
    <property type="gene ID" value="TraesARI1A03G00045400"/>
</dbReference>
<reference evidence="2" key="1">
    <citation type="submission" date="2018-08" db="EMBL/GenBank/DDBJ databases">
        <authorList>
            <person name="Rossello M."/>
        </authorList>
    </citation>
    <scope>NUCLEOTIDE SEQUENCE [LARGE SCALE GENOMIC DNA]</scope>
    <source>
        <strain evidence="2">cv. Chinese Spring</strain>
    </source>
</reference>
<dbReference type="Gramene" id="TraesJAG1A03G00044900.1">
    <property type="protein sequence ID" value="TraesJAG1A03G00044900.1"/>
    <property type="gene ID" value="TraesJAG1A03G00044900"/>
</dbReference>
<evidence type="ECO:0000313" key="2">
    <source>
        <dbReference type="EnsemblPlants" id="TraesCS1A02G117100.1"/>
    </source>
</evidence>
<dbReference type="Gramene" id="TraesNOR1A03G00044890.1">
    <property type="protein sequence ID" value="TraesNOR1A03G00044890.1"/>
    <property type="gene ID" value="TraesNOR1A03G00044890"/>
</dbReference>
<proteinExistence type="predicted"/>
<reference evidence="2" key="2">
    <citation type="submission" date="2018-10" db="UniProtKB">
        <authorList>
            <consortium name="EnsemblPlants"/>
        </authorList>
    </citation>
    <scope>IDENTIFICATION</scope>
</reference>
<dbReference type="Gramene" id="TraesMAC1A03G00045400.1">
    <property type="protein sequence ID" value="TraesMAC1A03G00045400.1"/>
    <property type="gene ID" value="TraesMAC1A03G00045400"/>
</dbReference>
<dbReference type="Gramene" id="TraesSTA1A03G00044140.1">
    <property type="protein sequence ID" value="TraesSTA1A03G00044140.1"/>
    <property type="gene ID" value="TraesSTA1A03G00044140"/>
</dbReference>
<dbReference type="Gramene" id="TraesLDM1A03G00045760.1">
    <property type="protein sequence ID" value="TraesLDM1A03G00045760.1"/>
    <property type="gene ID" value="TraesLDM1A03G00045760"/>
</dbReference>
<organism evidence="2">
    <name type="scientific">Triticum aestivum</name>
    <name type="common">Wheat</name>
    <dbReference type="NCBI Taxonomy" id="4565"/>
    <lineage>
        <taxon>Eukaryota</taxon>
        <taxon>Viridiplantae</taxon>
        <taxon>Streptophyta</taxon>
        <taxon>Embryophyta</taxon>
        <taxon>Tracheophyta</taxon>
        <taxon>Spermatophyta</taxon>
        <taxon>Magnoliopsida</taxon>
        <taxon>Liliopsida</taxon>
        <taxon>Poales</taxon>
        <taxon>Poaceae</taxon>
        <taxon>BOP clade</taxon>
        <taxon>Pooideae</taxon>
        <taxon>Triticodae</taxon>
        <taxon>Triticeae</taxon>
        <taxon>Triticinae</taxon>
        <taxon>Triticum</taxon>
    </lineage>
</organism>
<dbReference type="Gramene" id="TraesRN1A0100319300.1">
    <property type="protein sequence ID" value="TraesRN1A0100319300.1"/>
    <property type="gene ID" value="TraesRN1A0100319300"/>
</dbReference>
<dbReference type="Gramene" id="TraesCS1A03G0286900.1">
    <property type="protein sequence ID" value="TraesCS1A03G0286900.1.CDS"/>
    <property type="gene ID" value="TraesCS1A03G0286900"/>
</dbReference>
<accession>A0A3B5XWI6</accession>
<dbReference type="Gramene" id="TraesLAC1A03G00046460.1">
    <property type="protein sequence ID" value="TraesLAC1A03G00046460.1"/>
    <property type="gene ID" value="TraesLAC1A03G00046460"/>
</dbReference>
<feature type="region of interest" description="Disordered" evidence="1">
    <location>
        <begin position="35"/>
        <end position="83"/>
    </location>
</feature>
<sequence>MAEWYMASWKLSVSTIRARSCRAFSSVRPPTNDLPLASLGGYRRADPPGAHGARGGSGAGPESRSRRWAGGEGDGGCRRCHVH</sequence>